<evidence type="ECO:0008006" key="3">
    <source>
        <dbReference type="Google" id="ProtNLM"/>
    </source>
</evidence>
<evidence type="ECO:0000313" key="2">
    <source>
        <dbReference type="Proteomes" id="UP000250434"/>
    </source>
</evidence>
<dbReference type="OrthoDB" id="157052at2"/>
<dbReference type="RefSeq" id="WP_113696267.1">
    <property type="nucleotide sequence ID" value="NZ_CP015163.1"/>
</dbReference>
<dbReference type="Proteomes" id="UP000250434">
    <property type="component" value="Chromosome"/>
</dbReference>
<proteinExistence type="predicted"/>
<organism evidence="1 2">
    <name type="scientific">Amycolatopsis albispora</name>
    <dbReference type="NCBI Taxonomy" id="1804986"/>
    <lineage>
        <taxon>Bacteria</taxon>
        <taxon>Bacillati</taxon>
        <taxon>Actinomycetota</taxon>
        <taxon>Actinomycetes</taxon>
        <taxon>Pseudonocardiales</taxon>
        <taxon>Pseudonocardiaceae</taxon>
        <taxon>Amycolatopsis</taxon>
    </lineage>
</organism>
<dbReference type="NCBIfam" id="NF047719">
    <property type="entry name" value="SCO6745_fam_HTH"/>
    <property type="match status" value="1"/>
</dbReference>
<sequence length="293" mass="31714">MELAEAKEIAYRCHRVLEPIHAMVYFAPEAEERFTEVGLRPGRMGYFASRSAPMGAVGPGPVAATFFNFNPELVARHIPRAWELADPREVVEARFAAAEAALRRLLGDELAESEVVTEAAELAREVADGCVPEGRPLYAAHADLDWPDEPLLVLWHAASLLREFRGDGHIAALVGAGLNGLTALVTHTATGKGFLEPAAKKSRGWSDEQWDAAADYLRTEGILDTDGKLTARGQEVREGVEDITNFSAASPWVRFGGDKADRLHTLARQLSRTAVANGAFPANVFGTGSEKAK</sequence>
<keyword evidence="2" id="KW-1185">Reference proteome</keyword>
<dbReference type="KEGG" id="aab:A4R43_36140"/>
<dbReference type="InterPro" id="IPR054058">
    <property type="entry name" value="HTH_67"/>
</dbReference>
<reference evidence="1 2" key="1">
    <citation type="submission" date="2016-04" db="EMBL/GenBank/DDBJ databases">
        <title>Complete genome sequence and analysis of deep-sea sediment isolate, Amycolatopsis sp. WP1.</title>
        <authorList>
            <person name="Wang H."/>
            <person name="Chen S."/>
            <person name="Wu Q."/>
        </authorList>
    </citation>
    <scope>NUCLEOTIDE SEQUENCE [LARGE SCALE GENOMIC DNA]</scope>
    <source>
        <strain evidence="1 2">WP1</strain>
    </source>
</reference>
<name>A0A344LGN6_9PSEU</name>
<dbReference type="EMBL" id="CP015163">
    <property type="protein sequence ID" value="AXB47210.1"/>
    <property type="molecule type" value="Genomic_DNA"/>
</dbReference>
<gene>
    <name evidence="1" type="ORF">A4R43_36140</name>
</gene>
<evidence type="ECO:0000313" key="1">
    <source>
        <dbReference type="EMBL" id="AXB47210.1"/>
    </source>
</evidence>
<accession>A0A344LGN6</accession>
<dbReference type="AlphaFoldDB" id="A0A344LGN6"/>
<dbReference type="Pfam" id="PF21863">
    <property type="entry name" value="HTH_67"/>
    <property type="match status" value="1"/>
</dbReference>
<protein>
    <recommendedName>
        <fullName evidence="3">SalK</fullName>
    </recommendedName>
</protein>